<proteinExistence type="predicted"/>
<sequence>MNLKTLNYFAIVLCSFLFFSCNSNCNHKEIKYENEKLSCYPNSNKPSQVITYLEMAEMMDSYDNGVKKEMNKYLKKVSNGKKTTSTDYNWYKLDDLKQYIAYIERISKEKDIPVTGFRIIPTSYPKNYSNKELRNRVTIIFTPTTIIDGKYDAAFEPLYSEKGNPVSVSKYLEQVRAKKVYTGSILPKFESTESSSVNKFPTVPPK</sequence>
<organism evidence="2 3">
    <name type="scientific">Polaribacter ponticola</name>
    <dbReference type="NCBI Taxonomy" id="2978475"/>
    <lineage>
        <taxon>Bacteria</taxon>
        <taxon>Pseudomonadati</taxon>
        <taxon>Bacteroidota</taxon>
        <taxon>Flavobacteriia</taxon>
        <taxon>Flavobacteriales</taxon>
        <taxon>Flavobacteriaceae</taxon>
    </lineage>
</organism>
<evidence type="ECO:0000313" key="3">
    <source>
        <dbReference type="Proteomes" id="UP001151478"/>
    </source>
</evidence>
<dbReference type="PROSITE" id="PS51257">
    <property type="entry name" value="PROKAR_LIPOPROTEIN"/>
    <property type="match status" value="1"/>
</dbReference>
<name>A0ABT5SAE6_9FLAO</name>
<accession>A0ABT5SAE6</accession>
<evidence type="ECO:0000256" key="1">
    <source>
        <dbReference type="SAM" id="SignalP"/>
    </source>
</evidence>
<dbReference type="EMBL" id="JAOSLC020000003">
    <property type="protein sequence ID" value="MDD7915084.1"/>
    <property type="molecule type" value="Genomic_DNA"/>
</dbReference>
<dbReference type="RefSeq" id="WP_265725662.1">
    <property type="nucleotide sequence ID" value="NZ_JAOSLC020000003.1"/>
</dbReference>
<reference evidence="2" key="1">
    <citation type="submission" date="2023-02" db="EMBL/GenBank/DDBJ databases">
        <title>Polaribacter ponticola sp. nov., isolated from seawater.</title>
        <authorList>
            <person name="Baek J.H."/>
            <person name="Kim J.M."/>
            <person name="Choi D.G."/>
            <person name="Jeon C.O."/>
        </authorList>
    </citation>
    <scope>NUCLEOTIDE SEQUENCE</scope>
    <source>
        <strain evidence="2">MSW5</strain>
    </source>
</reference>
<protein>
    <submittedName>
        <fullName evidence="2">Uncharacterized protein</fullName>
    </submittedName>
</protein>
<keyword evidence="1" id="KW-0732">Signal</keyword>
<dbReference type="Proteomes" id="UP001151478">
    <property type="component" value="Unassembled WGS sequence"/>
</dbReference>
<comment type="caution">
    <text evidence="2">The sequence shown here is derived from an EMBL/GenBank/DDBJ whole genome shotgun (WGS) entry which is preliminary data.</text>
</comment>
<feature type="signal peptide" evidence="1">
    <location>
        <begin position="1"/>
        <end position="25"/>
    </location>
</feature>
<feature type="chain" id="PRO_5046036660" evidence="1">
    <location>
        <begin position="26"/>
        <end position="206"/>
    </location>
</feature>
<gene>
    <name evidence="2" type="ORF">N5A56_011975</name>
</gene>
<evidence type="ECO:0000313" key="2">
    <source>
        <dbReference type="EMBL" id="MDD7915084.1"/>
    </source>
</evidence>
<keyword evidence="3" id="KW-1185">Reference proteome</keyword>